<evidence type="ECO:0000256" key="1">
    <source>
        <dbReference type="ARBA" id="ARBA00004651"/>
    </source>
</evidence>
<feature type="transmembrane region" description="Helical" evidence="9">
    <location>
        <begin position="405"/>
        <end position="424"/>
    </location>
</feature>
<dbReference type="NCBIfam" id="TIGR03592">
    <property type="entry name" value="yidC_oxa1_cterm"/>
    <property type="match status" value="1"/>
</dbReference>
<sequence>FEKLVFSTKGGALSEINLPFRTKQNQKSVVNEIDFDRDILEKSRPNATFPLHSYQTFEDGKIIEKNGVLSGYYPLLRRQIIGREENISSSFYALNIISDQDNLENAIYKVIRLEKDLIEFELTTSNRRIVKTYQFALEAPYTFDMSISLEGDSKNLWLTSGVPEVELTSGRYSPALKIRTYRKQKNVVDQLSLPKSITTVSSIYPDWICNSNGFLGLIVDPLTEIPPGYRTKYIAGNTLPTRLTLIDPQYKLYPADKYPGYEMFLPLKSDSKKTNFRIFSGPFAKDILKAVDATYSNAITGYNPEYIGAKSFHGFFAFVSEPFGKLMFILMQLFHNTTHSWGLSIILLTFVLRVMLYPLNAWTIKSQMKMQEFAPKMKEIQKKYANNPQKQKMEMVKLYKTKGSNPLMGCFPMFIQLPFLFGMFDLLKSTFELRGAVFIPGWINNLTAPDVVFSWSMPIPLIGTSFHVLPIIMGAVMYLQS</sequence>
<feature type="transmembrane region" description="Helical" evidence="9">
    <location>
        <begin position="459"/>
        <end position="479"/>
    </location>
</feature>
<feature type="non-terminal residue" evidence="11">
    <location>
        <position position="481"/>
    </location>
</feature>
<dbReference type="CDD" id="cd20070">
    <property type="entry name" value="5TM_YidC_Alb3"/>
    <property type="match status" value="1"/>
</dbReference>
<dbReference type="GO" id="GO:0032977">
    <property type="term" value="F:membrane insertase activity"/>
    <property type="evidence" value="ECO:0007669"/>
    <property type="project" value="InterPro"/>
</dbReference>
<gene>
    <name evidence="11" type="ORF">LCGC14_2551170</name>
</gene>
<name>A0A0F9DFX5_9ZZZZ</name>
<dbReference type="Pfam" id="PF02096">
    <property type="entry name" value="60KD_IMP"/>
    <property type="match status" value="1"/>
</dbReference>
<evidence type="ECO:0000256" key="5">
    <source>
        <dbReference type="ARBA" id="ARBA00022927"/>
    </source>
</evidence>
<keyword evidence="4 9" id="KW-0812">Transmembrane</keyword>
<feature type="non-terminal residue" evidence="11">
    <location>
        <position position="1"/>
    </location>
</feature>
<dbReference type="GO" id="GO:0051205">
    <property type="term" value="P:protein insertion into membrane"/>
    <property type="evidence" value="ECO:0007669"/>
    <property type="project" value="TreeGrafter"/>
</dbReference>
<organism evidence="11">
    <name type="scientific">marine sediment metagenome</name>
    <dbReference type="NCBI Taxonomy" id="412755"/>
    <lineage>
        <taxon>unclassified sequences</taxon>
        <taxon>metagenomes</taxon>
        <taxon>ecological metagenomes</taxon>
    </lineage>
</organism>
<keyword evidence="6 9" id="KW-1133">Transmembrane helix</keyword>
<evidence type="ECO:0000259" key="10">
    <source>
        <dbReference type="Pfam" id="PF02096"/>
    </source>
</evidence>
<dbReference type="GO" id="GO:0005886">
    <property type="term" value="C:plasma membrane"/>
    <property type="evidence" value="ECO:0007669"/>
    <property type="project" value="UniProtKB-SubCell"/>
</dbReference>
<dbReference type="EMBL" id="LAZR01041874">
    <property type="protein sequence ID" value="KKL10903.1"/>
    <property type="molecule type" value="Genomic_DNA"/>
</dbReference>
<feature type="transmembrane region" description="Helical" evidence="9">
    <location>
        <begin position="341"/>
        <end position="360"/>
    </location>
</feature>
<protein>
    <recommendedName>
        <fullName evidence="10">Membrane insertase YidC/Oxa/ALB C-terminal domain-containing protein</fullName>
    </recommendedName>
</protein>
<dbReference type="InterPro" id="IPR047196">
    <property type="entry name" value="YidC_ALB_C"/>
</dbReference>
<evidence type="ECO:0000256" key="4">
    <source>
        <dbReference type="ARBA" id="ARBA00022692"/>
    </source>
</evidence>
<dbReference type="AlphaFoldDB" id="A0A0F9DFX5"/>
<evidence type="ECO:0000256" key="2">
    <source>
        <dbReference type="ARBA" id="ARBA00022448"/>
    </source>
</evidence>
<keyword evidence="8" id="KW-0143">Chaperone</keyword>
<keyword evidence="5" id="KW-0653">Protein transport</keyword>
<evidence type="ECO:0000256" key="7">
    <source>
        <dbReference type="ARBA" id="ARBA00023136"/>
    </source>
</evidence>
<evidence type="ECO:0000256" key="9">
    <source>
        <dbReference type="SAM" id="Phobius"/>
    </source>
</evidence>
<dbReference type="InterPro" id="IPR001708">
    <property type="entry name" value="YidC/ALB3/OXA1/COX18"/>
</dbReference>
<keyword evidence="2" id="KW-0813">Transport</keyword>
<comment type="caution">
    <text evidence="11">The sequence shown here is derived from an EMBL/GenBank/DDBJ whole genome shotgun (WGS) entry which is preliminary data.</text>
</comment>
<accession>A0A0F9DFX5</accession>
<dbReference type="PANTHER" id="PTHR12428:SF65">
    <property type="entry name" value="CYTOCHROME C OXIDASE ASSEMBLY PROTEIN COX18, MITOCHONDRIAL"/>
    <property type="match status" value="1"/>
</dbReference>
<evidence type="ECO:0000313" key="11">
    <source>
        <dbReference type="EMBL" id="KKL10903.1"/>
    </source>
</evidence>
<comment type="subcellular location">
    <subcellularLocation>
        <location evidence="1">Cell membrane</location>
        <topology evidence="1">Multi-pass membrane protein</topology>
    </subcellularLocation>
</comment>
<feature type="domain" description="Membrane insertase YidC/Oxa/ALB C-terminal" evidence="10">
    <location>
        <begin position="341"/>
        <end position="480"/>
    </location>
</feature>
<dbReference type="PANTHER" id="PTHR12428">
    <property type="entry name" value="OXA1"/>
    <property type="match status" value="1"/>
</dbReference>
<evidence type="ECO:0000256" key="6">
    <source>
        <dbReference type="ARBA" id="ARBA00022989"/>
    </source>
</evidence>
<proteinExistence type="predicted"/>
<dbReference type="InterPro" id="IPR028055">
    <property type="entry name" value="YidC/Oxa/ALB_C"/>
</dbReference>
<evidence type="ECO:0000256" key="3">
    <source>
        <dbReference type="ARBA" id="ARBA00022475"/>
    </source>
</evidence>
<keyword evidence="3" id="KW-1003">Cell membrane</keyword>
<dbReference type="GO" id="GO:0015031">
    <property type="term" value="P:protein transport"/>
    <property type="evidence" value="ECO:0007669"/>
    <property type="project" value="UniProtKB-KW"/>
</dbReference>
<keyword evidence="7 9" id="KW-0472">Membrane</keyword>
<reference evidence="11" key="1">
    <citation type="journal article" date="2015" name="Nature">
        <title>Complex archaea that bridge the gap between prokaryotes and eukaryotes.</title>
        <authorList>
            <person name="Spang A."/>
            <person name="Saw J.H."/>
            <person name="Jorgensen S.L."/>
            <person name="Zaremba-Niedzwiedzka K."/>
            <person name="Martijn J."/>
            <person name="Lind A.E."/>
            <person name="van Eijk R."/>
            <person name="Schleper C."/>
            <person name="Guy L."/>
            <person name="Ettema T.J."/>
        </authorList>
    </citation>
    <scope>NUCLEOTIDE SEQUENCE</scope>
</reference>
<evidence type="ECO:0000256" key="8">
    <source>
        <dbReference type="ARBA" id="ARBA00023186"/>
    </source>
</evidence>